<evidence type="ECO:0000313" key="7">
    <source>
        <dbReference type="EMBL" id="EJU05515.1"/>
    </source>
</evidence>
<dbReference type="AlphaFoldDB" id="M5GAV7"/>
<dbReference type="FunFam" id="3.10.110.10:FF:000060">
    <property type="entry name" value="Ubiquitin conjugating enzyme (UbcB)"/>
    <property type="match status" value="1"/>
</dbReference>
<dbReference type="SUPFAM" id="SSF54495">
    <property type="entry name" value="UBC-like"/>
    <property type="match status" value="1"/>
</dbReference>
<dbReference type="OrthoDB" id="9978460at2759"/>
<name>M5GAV7_DACPD</name>
<dbReference type="GO" id="GO:0005524">
    <property type="term" value="F:ATP binding"/>
    <property type="evidence" value="ECO:0007669"/>
    <property type="project" value="UniProtKB-KW"/>
</dbReference>
<dbReference type="Gene3D" id="3.10.110.10">
    <property type="entry name" value="Ubiquitin Conjugating Enzyme"/>
    <property type="match status" value="1"/>
</dbReference>
<keyword evidence="3" id="KW-0547">Nucleotide-binding</keyword>
<gene>
    <name evidence="7" type="ORF">DACRYDRAFT_19966</name>
</gene>
<dbReference type="InterPro" id="IPR016135">
    <property type="entry name" value="UBQ-conjugating_enzyme/RWD"/>
</dbReference>
<dbReference type="RefSeq" id="XP_040632409.1">
    <property type="nucleotide sequence ID" value="XM_040771740.1"/>
</dbReference>
<reference evidence="7 8" key="1">
    <citation type="journal article" date="2012" name="Science">
        <title>The Paleozoic origin of enzymatic lignin decomposition reconstructed from 31 fungal genomes.</title>
        <authorList>
            <person name="Floudas D."/>
            <person name="Binder M."/>
            <person name="Riley R."/>
            <person name="Barry K."/>
            <person name="Blanchette R.A."/>
            <person name="Henrissat B."/>
            <person name="Martinez A.T."/>
            <person name="Otillar R."/>
            <person name="Spatafora J.W."/>
            <person name="Yadav J.S."/>
            <person name="Aerts A."/>
            <person name="Benoit I."/>
            <person name="Boyd A."/>
            <person name="Carlson A."/>
            <person name="Copeland A."/>
            <person name="Coutinho P.M."/>
            <person name="de Vries R.P."/>
            <person name="Ferreira P."/>
            <person name="Findley K."/>
            <person name="Foster B."/>
            <person name="Gaskell J."/>
            <person name="Glotzer D."/>
            <person name="Gorecki P."/>
            <person name="Heitman J."/>
            <person name="Hesse C."/>
            <person name="Hori C."/>
            <person name="Igarashi K."/>
            <person name="Jurgens J.A."/>
            <person name="Kallen N."/>
            <person name="Kersten P."/>
            <person name="Kohler A."/>
            <person name="Kuees U."/>
            <person name="Kumar T.K.A."/>
            <person name="Kuo A."/>
            <person name="LaButti K."/>
            <person name="Larrondo L.F."/>
            <person name="Lindquist E."/>
            <person name="Ling A."/>
            <person name="Lombard V."/>
            <person name="Lucas S."/>
            <person name="Lundell T."/>
            <person name="Martin R."/>
            <person name="McLaughlin D.J."/>
            <person name="Morgenstern I."/>
            <person name="Morin E."/>
            <person name="Murat C."/>
            <person name="Nagy L.G."/>
            <person name="Nolan M."/>
            <person name="Ohm R.A."/>
            <person name="Patyshakuliyeva A."/>
            <person name="Rokas A."/>
            <person name="Ruiz-Duenas F.J."/>
            <person name="Sabat G."/>
            <person name="Salamov A."/>
            <person name="Samejima M."/>
            <person name="Schmutz J."/>
            <person name="Slot J.C."/>
            <person name="St John F."/>
            <person name="Stenlid J."/>
            <person name="Sun H."/>
            <person name="Sun S."/>
            <person name="Syed K."/>
            <person name="Tsang A."/>
            <person name="Wiebenga A."/>
            <person name="Young D."/>
            <person name="Pisabarro A."/>
            <person name="Eastwood D.C."/>
            <person name="Martin F."/>
            <person name="Cullen D."/>
            <person name="Grigoriev I.V."/>
            <person name="Hibbett D.S."/>
        </authorList>
    </citation>
    <scope>NUCLEOTIDE SEQUENCE [LARGE SCALE GENOMIC DNA]</scope>
    <source>
        <strain evidence="7 8">DJM-731 SS1</strain>
    </source>
</reference>
<feature type="domain" description="UBC core" evidence="6">
    <location>
        <begin position="1"/>
        <end position="146"/>
    </location>
</feature>
<organism evidence="7 8">
    <name type="scientific">Dacryopinax primogenitus (strain DJM 731)</name>
    <name type="common">Brown rot fungus</name>
    <dbReference type="NCBI Taxonomy" id="1858805"/>
    <lineage>
        <taxon>Eukaryota</taxon>
        <taxon>Fungi</taxon>
        <taxon>Dikarya</taxon>
        <taxon>Basidiomycota</taxon>
        <taxon>Agaricomycotina</taxon>
        <taxon>Dacrymycetes</taxon>
        <taxon>Dacrymycetales</taxon>
        <taxon>Dacrymycetaceae</taxon>
        <taxon>Dacryopinax</taxon>
    </lineage>
</organism>
<dbReference type="GeneID" id="63686802"/>
<dbReference type="PROSITE" id="PS50127">
    <property type="entry name" value="UBC_2"/>
    <property type="match status" value="1"/>
</dbReference>
<proteinExistence type="predicted"/>
<evidence type="ECO:0000256" key="1">
    <source>
        <dbReference type="ARBA" id="ARBA00012486"/>
    </source>
</evidence>
<protein>
    <recommendedName>
        <fullName evidence="1">E2 ubiquitin-conjugating enzyme</fullName>
        <ecNumber evidence="1">2.3.2.23</ecNumber>
    </recommendedName>
</protein>
<evidence type="ECO:0000259" key="6">
    <source>
        <dbReference type="PROSITE" id="PS50127"/>
    </source>
</evidence>
<dbReference type="HOGENOM" id="CLU_030988_13_3_1"/>
<evidence type="ECO:0000256" key="5">
    <source>
        <dbReference type="ARBA" id="ARBA00022840"/>
    </source>
</evidence>
<evidence type="ECO:0000256" key="4">
    <source>
        <dbReference type="ARBA" id="ARBA00022786"/>
    </source>
</evidence>
<dbReference type="OMA" id="ADLHTWH"/>
<dbReference type="EC" id="2.3.2.23" evidence="1"/>
<evidence type="ECO:0000256" key="3">
    <source>
        <dbReference type="ARBA" id="ARBA00022741"/>
    </source>
</evidence>
<dbReference type="GO" id="GO:0061631">
    <property type="term" value="F:ubiquitin conjugating enzyme activity"/>
    <property type="evidence" value="ECO:0007669"/>
    <property type="project" value="UniProtKB-EC"/>
</dbReference>
<keyword evidence="8" id="KW-1185">Reference proteome</keyword>
<dbReference type="Proteomes" id="UP000030653">
    <property type="component" value="Unassembled WGS sequence"/>
</dbReference>
<keyword evidence="4" id="KW-0833">Ubl conjugation pathway</keyword>
<dbReference type="PANTHER" id="PTHR24067">
    <property type="entry name" value="UBIQUITIN-CONJUGATING ENZYME E2"/>
    <property type="match status" value="1"/>
</dbReference>
<sequence>MANRRLLKELSQLKTEPIAGLAVEPKGDNLLEWGCTIKAASDSPYKGGTFQLLVTFPDGYPFKAPDVRFTTRVYHPGIDEEGRICIPMLKDEWKPTISMTKVMTTVQEKLNNPSADDPFNADIAAQMKSDRAAFLKTAKDWTRKYA</sequence>
<evidence type="ECO:0000256" key="2">
    <source>
        <dbReference type="ARBA" id="ARBA00022679"/>
    </source>
</evidence>
<dbReference type="STRING" id="1858805.M5GAV7"/>
<keyword evidence="5" id="KW-0067">ATP-binding</keyword>
<dbReference type="InterPro" id="IPR000608">
    <property type="entry name" value="UBC"/>
</dbReference>
<dbReference type="EMBL" id="JH795856">
    <property type="protein sequence ID" value="EJU05515.1"/>
    <property type="molecule type" value="Genomic_DNA"/>
</dbReference>
<accession>M5GAV7</accession>
<evidence type="ECO:0000313" key="8">
    <source>
        <dbReference type="Proteomes" id="UP000030653"/>
    </source>
</evidence>
<keyword evidence="2" id="KW-0808">Transferase</keyword>
<dbReference type="InterPro" id="IPR050113">
    <property type="entry name" value="Ub_conjugating_enzyme"/>
</dbReference>
<dbReference type="SMART" id="SM00212">
    <property type="entry name" value="UBCc"/>
    <property type="match status" value="1"/>
</dbReference>
<dbReference type="Pfam" id="PF00179">
    <property type="entry name" value="UQ_con"/>
    <property type="match status" value="1"/>
</dbReference>